<dbReference type="EMBL" id="MCFD01000010">
    <property type="protein sequence ID" value="ORX68113.1"/>
    <property type="molecule type" value="Genomic_DNA"/>
</dbReference>
<feature type="region of interest" description="Disordered" evidence="1">
    <location>
        <begin position="200"/>
        <end position="236"/>
    </location>
</feature>
<gene>
    <name evidence="2" type="ORF">DL89DRAFT_258711</name>
</gene>
<comment type="caution">
    <text evidence="2">The sequence shown here is derived from an EMBL/GenBank/DDBJ whole genome shotgun (WGS) entry which is preliminary data.</text>
</comment>
<dbReference type="RefSeq" id="XP_040741927.1">
    <property type="nucleotide sequence ID" value="XM_040885629.1"/>
</dbReference>
<feature type="region of interest" description="Disordered" evidence="1">
    <location>
        <begin position="1"/>
        <end position="32"/>
    </location>
</feature>
<reference evidence="2 3" key="1">
    <citation type="submission" date="2016-07" db="EMBL/GenBank/DDBJ databases">
        <title>Pervasive Adenine N6-methylation of Active Genes in Fungi.</title>
        <authorList>
            <consortium name="DOE Joint Genome Institute"/>
            <person name="Mondo S.J."/>
            <person name="Dannebaum R.O."/>
            <person name="Kuo R.C."/>
            <person name="Labutti K."/>
            <person name="Haridas S."/>
            <person name="Kuo A."/>
            <person name="Salamov A."/>
            <person name="Ahrendt S.R."/>
            <person name="Lipzen A."/>
            <person name="Sullivan W."/>
            <person name="Andreopoulos W.B."/>
            <person name="Clum A."/>
            <person name="Lindquist E."/>
            <person name="Daum C."/>
            <person name="Ramamoorthy G.K."/>
            <person name="Gryganskyi A."/>
            <person name="Culley D."/>
            <person name="Magnuson J.K."/>
            <person name="James T.Y."/>
            <person name="O'Malley M.A."/>
            <person name="Stajich J.E."/>
            <person name="Spatafora J.W."/>
            <person name="Visel A."/>
            <person name="Grigoriev I.V."/>
        </authorList>
    </citation>
    <scope>NUCLEOTIDE SEQUENCE [LARGE SCALE GENOMIC DNA]</scope>
    <source>
        <strain evidence="2 3">ATCC 12442</strain>
    </source>
</reference>
<sequence>MTFDTLRGQKVDRNELFGDNTSDNGDGVSDLDDQDFAAFEKMMDARVKAEVIEAVADEAEVDGSSDREEESADVPVFQLFAGAGPAKVEIEAKEPEYVMPERPEPVMEESDSEEHWQALQSAVIDAEQIKKLAATPLPAMRYLHRVVHIPLEEKTEPKRTRRRRSHHAKKASRKTFEPYYKELSPYNGGVVRGAHLSDVVSQGAASGSGPWTNSGRGGRGGAQGGRGRGRGRGRGH</sequence>
<evidence type="ECO:0000313" key="3">
    <source>
        <dbReference type="Proteomes" id="UP000193922"/>
    </source>
</evidence>
<feature type="region of interest" description="Disordered" evidence="1">
    <location>
        <begin position="153"/>
        <end position="179"/>
    </location>
</feature>
<name>A0A1Y1W3I8_9FUNG</name>
<dbReference type="OrthoDB" id="5587587at2759"/>
<dbReference type="GeneID" id="63802277"/>
<dbReference type="Pfam" id="PF09428">
    <property type="entry name" value="DUF2011"/>
    <property type="match status" value="1"/>
</dbReference>
<feature type="compositionally biased region" description="Basic residues" evidence="1">
    <location>
        <begin position="227"/>
        <end position="236"/>
    </location>
</feature>
<proteinExistence type="predicted"/>
<feature type="compositionally biased region" description="Polar residues" evidence="1">
    <location>
        <begin position="200"/>
        <end position="214"/>
    </location>
</feature>
<feature type="compositionally biased region" description="Basic residues" evidence="1">
    <location>
        <begin position="159"/>
        <end position="173"/>
    </location>
</feature>
<protein>
    <submittedName>
        <fullName evidence="2">Uncharacterized protein</fullName>
    </submittedName>
</protein>
<feature type="compositionally biased region" description="Basic and acidic residues" evidence="1">
    <location>
        <begin position="7"/>
        <end position="16"/>
    </location>
</feature>
<dbReference type="InterPro" id="IPR018555">
    <property type="entry name" value="C630.06c-like"/>
</dbReference>
<evidence type="ECO:0000256" key="1">
    <source>
        <dbReference type="SAM" id="MobiDB-lite"/>
    </source>
</evidence>
<dbReference type="Proteomes" id="UP000193922">
    <property type="component" value="Unassembled WGS sequence"/>
</dbReference>
<evidence type="ECO:0000313" key="2">
    <source>
        <dbReference type="EMBL" id="ORX68113.1"/>
    </source>
</evidence>
<organism evidence="2 3">
    <name type="scientific">Linderina pennispora</name>
    <dbReference type="NCBI Taxonomy" id="61395"/>
    <lineage>
        <taxon>Eukaryota</taxon>
        <taxon>Fungi</taxon>
        <taxon>Fungi incertae sedis</taxon>
        <taxon>Zoopagomycota</taxon>
        <taxon>Kickxellomycotina</taxon>
        <taxon>Kickxellomycetes</taxon>
        <taxon>Kickxellales</taxon>
        <taxon>Kickxellaceae</taxon>
        <taxon>Linderina</taxon>
    </lineage>
</organism>
<accession>A0A1Y1W3I8</accession>
<dbReference type="AlphaFoldDB" id="A0A1Y1W3I8"/>
<keyword evidence="3" id="KW-1185">Reference proteome</keyword>
<feature type="compositionally biased region" description="Gly residues" evidence="1">
    <location>
        <begin position="215"/>
        <end position="226"/>
    </location>
</feature>